<sequence length="51" mass="5749">LKLAVWKSNTVDVILDTYKCLKLAVWKSNTVDVILGTYKYLKLLSESSVTS</sequence>
<evidence type="ECO:0000313" key="1">
    <source>
        <dbReference type="EMBL" id="CEK70347.1"/>
    </source>
</evidence>
<accession>A0A0B6ZPN3</accession>
<dbReference type="AlphaFoldDB" id="A0A0B6ZPN3"/>
<dbReference type="EMBL" id="HACG01023482">
    <property type="protein sequence ID" value="CEK70347.1"/>
    <property type="molecule type" value="Transcribed_RNA"/>
</dbReference>
<name>A0A0B6ZPN3_9EUPU</name>
<proteinExistence type="predicted"/>
<feature type="non-terminal residue" evidence="1">
    <location>
        <position position="1"/>
    </location>
</feature>
<organism evidence="1">
    <name type="scientific">Arion vulgaris</name>
    <dbReference type="NCBI Taxonomy" id="1028688"/>
    <lineage>
        <taxon>Eukaryota</taxon>
        <taxon>Metazoa</taxon>
        <taxon>Spiralia</taxon>
        <taxon>Lophotrochozoa</taxon>
        <taxon>Mollusca</taxon>
        <taxon>Gastropoda</taxon>
        <taxon>Heterobranchia</taxon>
        <taxon>Euthyneura</taxon>
        <taxon>Panpulmonata</taxon>
        <taxon>Eupulmonata</taxon>
        <taxon>Stylommatophora</taxon>
        <taxon>Helicina</taxon>
        <taxon>Arionoidea</taxon>
        <taxon>Arionidae</taxon>
        <taxon>Arion</taxon>
    </lineage>
</organism>
<gene>
    <name evidence="1" type="primary">ORF73762</name>
</gene>
<protein>
    <submittedName>
        <fullName evidence="1">Uncharacterized protein</fullName>
    </submittedName>
</protein>
<reference evidence="1" key="1">
    <citation type="submission" date="2014-12" db="EMBL/GenBank/DDBJ databases">
        <title>Insight into the proteome of Arion vulgaris.</title>
        <authorList>
            <person name="Aradska J."/>
            <person name="Bulat T."/>
            <person name="Smidak R."/>
            <person name="Sarate P."/>
            <person name="Gangsoo J."/>
            <person name="Sialana F."/>
            <person name="Bilban M."/>
            <person name="Lubec G."/>
        </authorList>
    </citation>
    <scope>NUCLEOTIDE SEQUENCE</scope>
    <source>
        <tissue evidence="1">Skin</tissue>
    </source>
</reference>